<evidence type="ECO:0000313" key="1">
    <source>
        <dbReference type="EMBL" id="CAD7093589.1"/>
    </source>
</evidence>
<evidence type="ECO:0008006" key="3">
    <source>
        <dbReference type="Google" id="ProtNLM"/>
    </source>
</evidence>
<evidence type="ECO:0000313" key="2">
    <source>
        <dbReference type="Proteomes" id="UP000594454"/>
    </source>
</evidence>
<sequence>MIPRPKLTRIPGELPTSKADTYTQDLTKLTRPQLLELRDRQMKLLENKQRISKLPDKGARIQNFYDKILKELAQRDDVQKAAELFSDLNIASTGQEKLTTLEWTGKLDREDRGEAILDSDDDEETDPLKIIAQGYTADKIVKYVKPERSLITEQDLKEIESFEREKHNGSVCSEASSTHSIELEPHALYLIEKTVDHPLSTEKFLPHKTTKSNVHDPEKEKLRKRGKYWENTAATPPPIMHSGTKMLSLQESIEVQADYEQRLKRVQEEQAKERLAAKLAQGREHNLVLPDEAIRKLNQFFGVYREDNGSDSDLESVHELHIASDDEVVDEDEDRGHVTYTVYT</sequence>
<dbReference type="GO" id="GO:0003711">
    <property type="term" value="F:transcription elongation factor activity"/>
    <property type="evidence" value="ECO:0007669"/>
    <property type="project" value="InterPro"/>
</dbReference>
<dbReference type="FunCoup" id="A0A7R8Z1J1">
    <property type="interactions" value="890"/>
</dbReference>
<accession>A0A7R8Z1J1</accession>
<organism evidence="1 2">
    <name type="scientific">Hermetia illucens</name>
    <name type="common">Black soldier fly</name>
    <dbReference type="NCBI Taxonomy" id="343691"/>
    <lineage>
        <taxon>Eukaryota</taxon>
        <taxon>Metazoa</taxon>
        <taxon>Ecdysozoa</taxon>
        <taxon>Arthropoda</taxon>
        <taxon>Hexapoda</taxon>
        <taxon>Insecta</taxon>
        <taxon>Pterygota</taxon>
        <taxon>Neoptera</taxon>
        <taxon>Endopterygota</taxon>
        <taxon>Diptera</taxon>
        <taxon>Brachycera</taxon>
        <taxon>Stratiomyomorpha</taxon>
        <taxon>Stratiomyidae</taxon>
        <taxon>Hermetiinae</taxon>
        <taxon>Hermetia</taxon>
    </lineage>
</organism>
<gene>
    <name evidence="1" type="ORF">HERILL_LOCUS15863</name>
</gene>
<dbReference type="Proteomes" id="UP000594454">
    <property type="component" value="Chromosome 6"/>
</dbReference>
<dbReference type="OMA" id="GIHYTVY"/>
<keyword evidence="2" id="KW-1185">Reference proteome</keyword>
<dbReference type="OrthoDB" id="2408655at2759"/>
<dbReference type="InParanoid" id="A0A7R8Z1J1"/>
<proteinExistence type="predicted"/>
<name>A0A7R8Z1J1_HERIL</name>
<dbReference type="PANTHER" id="PTHR23171:SF13">
    <property type="entry name" value="DNA-DIRECTED RNA POLYMERASE II SUBUNIT GRINL1A"/>
    <property type="match status" value="1"/>
</dbReference>
<dbReference type="Pfam" id="PF15328">
    <property type="entry name" value="GCOM2"/>
    <property type="match status" value="1"/>
</dbReference>
<dbReference type="GO" id="GO:0005634">
    <property type="term" value="C:nucleus"/>
    <property type="evidence" value="ECO:0007669"/>
    <property type="project" value="InterPro"/>
</dbReference>
<dbReference type="InterPro" id="IPR026213">
    <property type="entry name" value="GRINL1"/>
</dbReference>
<reference evidence="1 2" key="1">
    <citation type="submission" date="2020-11" db="EMBL/GenBank/DDBJ databases">
        <authorList>
            <person name="Wallbank WR R."/>
            <person name="Pardo Diaz C."/>
            <person name="Kozak K."/>
            <person name="Martin S."/>
            <person name="Jiggins C."/>
            <person name="Moest M."/>
            <person name="Warren A I."/>
            <person name="Generalovic N T."/>
            <person name="Byers J.R.P. K."/>
            <person name="Montejo-Kovacevich G."/>
            <person name="Yen C E."/>
        </authorList>
    </citation>
    <scope>NUCLEOTIDE SEQUENCE [LARGE SCALE GENOMIC DNA]</scope>
</reference>
<dbReference type="InterPro" id="IPR051375">
    <property type="entry name" value="Tuftelin_GRINL1A/MYZAP/CCD68"/>
</dbReference>
<dbReference type="EMBL" id="LR899014">
    <property type="protein sequence ID" value="CAD7093589.1"/>
    <property type="molecule type" value="Genomic_DNA"/>
</dbReference>
<dbReference type="AlphaFoldDB" id="A0A7R8Z1J1"/>
<dbReference type="GO" id="GO:0006368">
    <property type="term" value="P:transcription elongation by RNA polymerase II"/>
    <property type="evidence" value="ECO:0007669"/>
    <property type="project" value="InterPro"/>
</dbReference>
<protein>
    <recommendedName>
        <fullName evidence="3">DNA-directed RNA polymerase II subunit GRINL1A</fullName>
    </recommendedName>
</protein>
<dbReference type="PANTHER" id="PTHR23171">
    <property type="entry name" value="GDOWN1"/>
    <property type="match status" value="1"/>
</dbReference>